<comment type="caution">
    <text evidence="2">The sequence shown here is derived from an EMBL/GenBank/DDBJ whole genome shotgun (WGS) entry which is preliminary data.</text>
</comment>
<proteinExistence type="predicted"/>
<evidence type="ECO:0000256" key="1">
    <source>
        <dbReference type="SAM" id="Phobius"/>
    </source>
</evidence>
<accession>A0A818GV81</accession>
<dbReference type="Proteomes" id="UP000663833">
    <property type="component" value="Unassembled WGS sequence"/>
</dbReference>
<organism evidence="2 3">
    <name type="scientific">Rotaria socialis</name>
    <dbReference type="NCBI Taxonomy" id="392032"/>
    <lineage>
        <taxon>Eukaryota</taxon>
        <taxon>Metazoa</taxon>
        <taxon>Spiralia</taxon>
        <taxon>Gnathifera</taxon>
        <taxon>Rotifera</taxon>
        <taxon>Eurotatoria</taxon>
        <taxon>Bdelloidea</taxon>
        <taxon>Philodinida</taxon>
        <taxon>Philodinidae</taxon>
        <taxon>Rotaria</taxon>
    </lineage>
</organism>
<keyword evidence="1" id="KW-0472">Membrane</keyword>
<dbReference type="AlphaFoldDB" id="A0A818GV81"/>
<keyword evidence="1" id="KW-0812">Transmembrane</keyword>
<protein>
    <submittedName>
        <fullName evidence="2">Uncharacterized protein</fullName>
    </submittedName>
</protein>
<feature type="transmembrane region" description="Helical" evidence="1">
    <location>
        <begin position="24"/>
        <end position="43"/>
    </location>
</feature>
<keyword evidence="1" id="KW-1133">Transmembrane helix</keyword>
<name>A0A818GV81_9BILA</name>
<sequence length="83" mass="10172">MFIFSLQCVRQRSGFYQLFRYSHYLFWPIFILLVIHVSRKIYLLKRHLPKYGRTRLISVRTEDEHVLSLIIERPTNFSFHIGE</sequence>
<dbReference type="EMBL" id="CAJNYD010003314">
    <property type="protein sequence ID" value="CAF3496351.1"/>
    <property type="molecule type" value="Genomic_DNA"/>
</dbReference>
<evidence type="ECO:0000313" key="2">
    <source>
        <dbReference type="EMBL" id="CAF3496351.1"/>
    </source>
</evidence>
<evidence type="ECO:0000313" key="3">
    <source>
        <dbReference type="Proteomes" id="UP000663833"/>
    </source>
</evidence>
<gene>
    <name evidence="2" type="ORF">LUA448_LOCUS25004</name>
</gene>
<reference evidence="2" key="1">
    <citation type="submission" date="2021-02" db="EMBL/GenBank/DDBJ databases">
        <authorList>
            <person name="Nowell W R."/>
        </authorList>
    </citation>
    <scope>NUCLEOTIDE SEQUENCE</scope>
</reference>